<dbReference type="InterPro" id="IPR050312">
    <property type="entry name" value="IolE/XylAMocC-like"/>
</dbReference>
<proteinExistence type="predicted"/>
<dbReference type="InterPro" id="IPR036237">
    <property type="entry name" value="Xyl_isomerase-like_sf"/>
</dbReference>
<evidence type="ECO:0000259" key="1">
    <source>
        <dbReference type="Pfam" id="PF01261"/>
    </source>
</evidence>
<reference evidence="3" key="1">
    <citation type="journal article" date="2019" name="Int. J. Syst. Evol. Microbiol.">
        <title>The Global Catalogue of Microorganisms (GCM) 10K type strain sequencing project: providing services to taxonomists for standard genome sequencing and annotation.</title>
        <authorList>
            <consortium name="The Broad Institute Genomics Platform"/>
            <consortium name="The Broad Institute Genome Sequencing Center for Infectious Disease"/>
            <person name="Wu L."/>
            <person name="Ma J."/>
        </authorList>
    </citation>
    <scope>NUCLEOTIDE SEQUENCE [LARGE SCALE GENOMIC DNA]</scope>
    <source>
        <strain evidence="3">CCM 8912</strain>
    </source>
</reference>
<comment type="caution">
    <text evidence="2">The sequence shown here is derived from an EMBL/GenBank/DDBJ whole genome shotgun (WGS) entry which is preliminary data.</text>
</comment>
<protein>
    <submittedName>
        <fullName evidence="2">Sugar phosphate isomerase/epimerase family protein</fullName>
    </submittedName>
</protein>
<dbReference type="Proteomes" id="UP001597212">
    <property type="component" value="Unassembled WGS sequence"/>
</dbReference>
<dbReference type="PANTHER" id="PTHR12110:SF21">
    <property type="entry name" value="XYLOSE ISOMERASE-LIKE TIM BARREL DOMAIN-CONTAINING PROTEIN"/>
    <property type="match status" value="1"/>
</dbReference>
<dbReference type="SUPFAM" id="SSF51658">
    <property type="entry name" value="Xylose isomerase-like"/>
    <property type="match status" value="1"/>
</dbReference>
<dbReference type="Pfam" id="PF01261">
    <property type="entry name" value="AP_endonuc_2"/>
    <property type="match status" value="1"/>
</dbReference>
<dbReference type="PANTHER" id="PTHR12110">
    <property type="entry name" value="HYDROXYPYRUVATE ISOMERASE"/>
    <property type="match status" value="1"/>
</dbReference>
<keyword evidence="3" id="KW-1185">Reference proteome</keyword>
<organism evidence="2 3">
    <name type="scientific">Lacticaseibacillus hegangensis</name>
    <dbReference type="NCBI Taxonomy" id="2486010"/>
    <lineage>
        <taxon>Bacteria</taxon>
        <taxon>Bacillati</taxon>
        <taxon>Bacillota</taxon>
        <taxon>Bacilli</taxon>
        <taxon>Lactobacillales</taxon>
        <taxon>Lactobacillaceae</taxon>
        <taxon>Lacticaseibacillus</taxon>
    </lineage>
</organism>
<dbReference type="RefSeq" id="WP_125757383.1">
    <property type="nucleotide sequence ID" value="NZ_JBHTOK010000011.1"/>
</dbReference>
<dbReference type="InterPro" id="IPR013022">
    <property type="entry name" value="Xyl_isomerase-like_TIM-brl"/>
</dbReference>
<keyword evidence="2" id="KW-0413">Isomerase</keyword>
<sequence length="282" mass="30912">MRTDIAVRGHDLAYYDDITALSSAMRQRGLHSLAFSPAKSLPQTTHEGDLVSFGLGAFVRRALADSEVEIATLSCYVNMVAQDLTEQDKANGRLARYLQIAPAFGTRIVATETGSVSPTYAVTPANYEDKVFETLVRQVRRLLKVAHASGTFLALEPGISNPLYSLGRVKELVQAVNDDANLKLIIDPVNLLQTAADSESAILDAAFSQFADRIVAVHLKDYRWHSDRNHKIETVVPGQGQGNVPEMLRLADKAQPFGIKCLDELPDGMLDRALALPWIKNV</sequence>
<dbReference type="Gene3D" id="3.20.20.150">
    <property type="entry name" value="Divalent-metal-dependent TIM barrel enzymes"/>
    <property type="match status" value="1"/>
</dbReference>
<evidence type="ECO:0000313" key="2">
    <source>
        <dbReference type="EMBL" id="MFD1440304.1"/>
    </source>
</evidence>
<evidence type="ECO:0000313" key="3">
    <source>
        <dbReference type="Proteomes" id="UP001597212"/>
    </source>
</evidence>
<accession>A0ABW4CSR1</accession>
<name>A0ABW4CSR1_9LACO</name>
<dbReference type="GO" id="GO:0016853">
    <property type="term" value="F:isomerase activity"/>
    <property type="evidence" value="ECO:0007669"/>
    <property type="project" value="UniProtKB-KW"/>
</dbReference>
<gene>
    <name evidence="2" type="ORF">ACFQ5K_02730</name>
</gene>
<feature type="domain" description="Xylose isomerase-like TIM barrel" evidence="1">
    <location>
        <begin position="59"/>
        <end position="254"/>
    </location>
</feature>
<dbReference type="EMBL" id="JBHTOK010000011">
    <property type="protein sequence ID" value="MFD1440304.1"/>
    <property type="molecule type" value="Genomic_DNA"/>
</dbReference>